<dbReference type="Gene3D" id="3.10.290.10">
    <property type="entry name" value="RNA-binding S4 domain"/>
    <property type="match status" value="1"/>
</dbReference>
<keyword evidence="11" id="KW-1185">Reference proteome</keyword>
<evidence type="ECO:0000259" key="10">
    <source>
        <dbReference type="Pfam" id="PF16121"/>
    </source>
</evidence>
<evidence type="ECO:0000313" key="11">
    <source>
        <dbReference type="Proteomes" id="UP000887565"/>
    </source>
</evidence>
<dbReference type="GO" id="GO:0019843">
    <property type="term" value="F:rRNA binding"/>
    <property type="evidence" value="ECO:0007669"/>
    <property type="project" value="UniProtKB-KW"/>
</dbReference>
<dbReference type="Gene3D" id="2.30.30.30">
    <property type="match status" value="1"/>
</dbReference>
<dbReference type="InterPro" id="IPR032277">
    <property type="entry name" value="Ribosomal_eS4_C"/>
</dbReference>
<dbReference type="Proteomes" id="UP000887565">
    <property type="component" value="Unplaced"/>
</dbReference>
<evidence type="ECO:0000259" key="9">
    <source>
        <dbReference type="Pfam" id="PF00900"/>
    </source>
</evidence>
<dbReference type="GO" id="GO:0022627">
    <property type="term" value="C:cytosolic small ribosomal subunit"/>
    <property type="evidence" value="ECO:0007669"/>
    <property type="project" value="TreeGrafter"/>
</dbReference>
<reference evidence="12" key="1">
    <citation type="submission" date="2022-11" db="UniProtKB">
        <authorList>
            <consortium name="WormBaseParasite"/>
        </authorList>
    </citation>
    <scope>IDENTIFICATION</scope>
</reference>
<dbReference type="FunFam" id="2.40.50.740:FF:000001">
    <property type="entry name" value="40S ribosomal protein S4"/>
    <property type="match status" value="1"/>
</dbReference>
<dbReference type="InterPro" id="IPR041982">
    <property type="entry name" value="Ribosomal_eS4_KOW"/>
</dbReference>
<sequence>VITIAKTGENFRLIYDVKGRYTIHRITPEESKYKLCKVKKNMVGAKGVPFVVTHDGRTIRYPDPNVKVNDTIVLDIASCKITDYIKFDSGNMCMVTGGHNVGRVGTIVHRERHPGSFDIVHVKDSAGNSFATRMNNIFVIGKQGKAYVSLPRGKGVRLTVTEERDKRLKMKSGAAA</sequence>
<dbReference type="AlphaFoldDB" id="A0A915LBK5"/>
<evidence type="ECO:0000256" key="7">
    <source>
        <dbReference type="ARBA" id="ARBA00035402"/>
    </source>
</evidence>
<dbReference type="PANTHER" id="PTHR11581">
    <property type="entry name" value="30S/40S RIBOSOMAL PROTEIN S4"/>
    <property type="match status" value="1"/>
</dbReference>
<dbReference type="InterPro" id="IPR000876">
    <property type="entry name" value="Ribosomal_eS4"/>
</dbReference>
<evidence type="ECO:0000256" key="2">
    <source>
        <dbReference type="ARBA" id="ARBA00022730"/>
    </source>
</evidence>
<dbReference type="GO" id="GO:0006412">
    <property type="term" value="P:translation"/>
    <property type="evidence" value="ECO:0007669"/>
    <property type="project" value="InterPro"/>
</dbReference>
<name>A0A915LBK5_ROMCU</name>
<evidence type="ECO:0000256" key="4">
    <source>
        <dbReference type="ARBA" id="ARBA00022980"/>
    </source>
</evidence>
<dbReference type="Gene3D" id="2.40.50.740">
    <property type="match status" value="1"/>
</dbReference>
<dbReference type="InterPro" id="IPR014722">
    <property type="entry name" value="Rib_uL2_dom2"/>
</dbReference>
<keyword evidence="3" id="KW-0694">RNA-binding</keyword>
<feature type="domain" description="Small ribosomal subunit protein eS4 C-terminal" evidence="10">
    <location>
        <begin position="124"/>
        <end position="170"/>
    </location>
</feature>
<keyword evidence="4" id="KW-0689">Ribosomal protein</keyword>
<evidence type="ECO:0000256" key="1">
    <source>
        <dbReference type="ARBA" id="ARBA00007500"/>
    </source>
</evidence>
<dbReference type="InterPro" id="IPR036986">
    <property type="entry name" value="S4_RNA-bd_sf"/>
</dbReference>
<feature type="domain" description="Small ribosomal subunit protein eS4 central region" evidence="9">
    <location>
        <begin position="7"/>
        <end position="81"/>
    </location>
</feature>
<accession>A0A915LBK5</accession>
<dbReference type="GO" id="GO:0003735">
    <property type="term" value="F:structural constituent of ribosome"/>
    <property type="evidence" value="ECO:0007669"/>
    <property type="project" value="InterPro"/>
</dbReference>
<dbReference type="InterPro" id="IPR005824">
    <property type="entry name" value="KOW"/>
</dbReference>
<comment type="similarity">
    <text evidence="1">Belongs to the eukaryotic ribosomal protein eS4 family.</text>
</comment>
<dbReference type="InterPro" id="IPR013845">
    <property type="entry name" value="Ribosomal_eS4_central_region"/>
</dbReference>
<dbReference type="PANTHER" id="PTHR11581:SF0">
    <property type="entry name" value="SMALL RIBOSOMAL SUBUNIT PROTEIN ES4"/>
    <property type="match status" value="1"/>
</dbReference>
<organism evidence="11 12">
    <name type="scientific">Romanomermis culicivorax</name>
    <name type="common">Nematode worm</name>
    <dbReference type="NCBI Taxonomy" id="13658"/>
    <lineage>
        <taxon>Eukaryota</taxon>
        <taxon>Metazoa</taxon>
        <taxon>Ecdysozoa</taxon>
        <taxon>Nematoda</taxon>
        <taxon>Enoplea</taxon>
        <taxon>Dorylaimia</taxon>
        <taxon>Mermithida</taxon>
        <taxon>Mermithoidea</taxon>
        <taxon>Mermithidae</taxon>
        <taxon>Romanomermis</taxon>
    </lineage>
</organism>
<dbReference type="OMA" id="DRHMRMK"/>
<dbReference type="Pfam" id="PF00900">
    <property type="entry name" value="Ribosomal_S4e"/>
    <property type="match status" value="1"/>
</dbReference>
<protein>
    <recommendedName>
        <fullName evidence="6">Small ribosomal subunit protein eS4</fullName>
    </recommendedName>
    <alternativeName>
        <fullName evidence="7">40S ribosomal protein S4</fullName>
    </alternativeName>
</protein>
<evidence type="ECO:0000256" key="5">
    <source>
        <dbReference type="ARBA" id="ARBA00023274"/>
    </source>
</evidence>
<dbReference type="CDD" id="cd06087">
    <property type="entry name" value="KOW_RPS4"/>
    <property type="match status" value="1"/>
</dbReference>
<dbReference type="Pfam" id="PF16121">
    <property type="entry name" value="40S_S4_C"/>
    <property type="match status" value="1"/>
</dbReference>
<evidence type="ECO:0000259" key="8">
    <source>
        <dbReference type="Pfam" id="PF00467"/>
    </source>
</evidence>
<keyword evidence="5" id="KW-0687">Ribonucleoprotein</keyword>
<dbReference type="FunFam" id="2.30.30.30:FF:000005">
    <property type="entry name" value="40S ribosomal protein S4"/>
    <property type="match status" value="1"/>
</dbReference>
<dbReference type="InterPro" id="IPR038237">
    <property type="entry name" value="Ribosomal_eS4_central_sf"/>
</dbReference>
<evidence type="ECO:0000256" key="3">
    <source>
        <dbReference type="ARBA" id="ARBA00022884"/>
    </source>
</evidence>
<proteinExistence type="inferred from homology"/>
<dbReference type="Pfam" id="PF00467">
    <property type="entry name" value="KOW"/>
    <property type="match status" value="1"/>
</dbReference>
<keyword evidence="2" id="KW-0699">rRNA-binding</keyword>
<feature type="domain" description="KOW" evidence="8">
    <location>
        <begin position="90"/>
        <end position="123"/>
    </location>
</feature>
<dbReference type="WBParaSite" id="nRc.2.0.1.t47733-RA">
    <property type="protein sequence ID" value="nRc.2.0.1.t47733-RA"/>
    <property type="gene ID" value="nRc.2.0.1.g47733"/>
</dbReference>
<evidence type="ECO:0000256" key="6">
    <source>
        <dbReference type="ARBA" id="ARBA00035272"/>
    </source>
</evidence>
<evidence type="ECO:0000313" key="12">
    <source>
        <dbReference type="WBParaSite" id="nRc.2.0.1.t47733-RA"/>
    </source>
</evidence>